<dbReference type="Proteomes" id="UP000224871">
    <property type="component" value="Unassembled WGS sequence"/>
</dbReference>
<dbReference type="EC" id="6.3.5.4" evidence="2"/>
<keyword evidence="6" id="KW-1185">Reference proteome</keyword>
<reference evidence="5 6" key="1">
    <citation type="journal article" date="2017" name="Nat. Microbiol.">
        <title>Natural product diversity associated with the nematode symbionts Photorhabdus and Xenorhabdus.</title>
        <authorList>
            <person name="Tobias N.J."/>
            <person name="Wolff H."/>
            <person name="Djahanschiri B."/>
            <person name="Grundmann F."/>
            <person name="Kronenwerth M."/>
            <person name="Shi Y.M."/>
            <person name="Simonyi S."/>
            <person name="Grun P."/>
            <person name="Shapiro-Ilan D."/>
            <person name="Pidot S.J."/>
            <person name="Stinear T.P."/>
            <person name="Ebersberger I."/>
            <person name="Bode H.B."/>
        </authorList>
    </citation>
    <scope>NUCLEOTIDE SEQUENCE [LARGE SCALE GENOMIC DNA]</scope>
    <source>
        <strain evidence="5 6">DSM 16336</strain>
    </source>
</reference>
<dbReference type="PANTHER" id="PTHR43284:SF1">
    <property type="entry name" value="ASPARAGINE SYNTHETASE"/>
    <property type="match status" value="1"/>
</dbReference>
<gene>
    <name evidence="5" type="ORF">Xinn_00944</name>
</gene>
<comment type="catalytic activity">
    <reaction evidence="3">
        <text>L-aspartate + L-glutamine + ATP + H2O = L-asparagine + L-glutamate + AMP + diphosphate + H(+)</text>
        <dbReference type="Rhea" id="RHEA:12228"/>
        <dbReference type="ChEBI" id="CHEBI:15377"/>
        <dbReference type="ChEBI" id="CHEBI:15378"/>
        <dbReference type="ChEBI" id="CHEBI:29985"/>
        <dbReference type="ChEBI" id="CHEBI:29991"/>
        <dbReference type="ChEBI" id="CHEBI:30616"/>
        <dbReference type="ChEBI" id="CHEBI:33019"/>
        <dbReference type="ChEBI" id="CHEBI:58048"/>
        <dbReference type="ChEBI" id="CHEBI:58359"/>
        <dbReference type="ChEBI" id="CHEBI:456215"/>
        <dbReference type="EC" id="6.3.5.4"/>
    </reaction>
</comment>
<dbReference type="InterPro" id="IPR001962">
    <property type="entry name" value="Asn_synthase"/>
</dbReference>
<dbReference type="SUPFAM" id="SSF52402">
    <property type="entry name" value="Adenine nucleotide alpha hydrolases-like"/>
    <property type="match status" value="1"/>
</dbReference>
<protein>
    <recommendedName>
        <fullName evidence="2">asparagine synthase (glutamine-hydrolyzing)</fullName>
        <ecNumber evidence="2">6.3.5.4</ecNumber>
    </recommendedName>
</protein>
<evidence type="ECO:0000256" key="3">
    <source>
        <dbReference type="ARBA" id="ARBA00048741"/>
    </source>
</evidence>
<dbReference type="InterPro" id="IPR029055">
    <property type="entry name" value="Ntn_hydrolases_N"/>
</dbReference>
<evidence type="ECO:0000313" key="6">
    <source>
        <dbReference type="Proteomes" id="UP000224871"/>
    </source>
</evidence>
<evidence type="ECO:0000256" key="1">
    <source>
        <dbReference type="ARBA" id="ARBA00005187"/>
    </source>
</evidence>
<evidence type="ECO:0000259" key="4">
    <source>
        <dbReference type="Pfam" id="PF00733"/>
    </source>
</evidence>
<dbReference type="SUPFAM" id="SSF56235">
    <property type="entry name" value="N-terminal nucleophile aminohydrolases (Ntn hydrolases)"/>
    <property type="match status" value="1"/>
</dbReference>
<accession>A0A2G0NS82</accession>
<dbReference type="InterPro" id="IPR051786">
    <property type="entry name" value="ASN_synthetase/amidase"/>
</dbReference>
<comment type="caution">
    <text evidence="5">The sequence shown here is derived from an EMBL/GenBank/DDBJ whole genome shotgun (WGS) entry which is preliminary data.</text>
</comment>
<organism evidence="5 6">
    <name type="scientific">Xenorhabdus innexi</name>
    <dbReference type="NCBI Taxonomy" id="290109"/>
    <lineage>
        <taxon>Bacteria</taxon>
        <taxon>Pseudomonadati</taxon>
        <taxon>Pseudomonadota</taxon>
        <taxon>Gammaproteobacteria</taxon>
        <taxon>Enterobacterales</taxon>
        <taxon>Morganellaceae</taxon>
        <taxon>Xenorhabdus</taxon>
    </lineage>
</organism>
<name>A0A2G0NS82_9GAMM</name>
<proteinExistence type="predicted"/>
<dbReference type="Pfam" id="PF00733">
    <property type="entry name" value="Asn_synthase"/>
    <property type="match status" value="1"/>
</dbReference>
<dbReference type="EMBL" id="NIBU01000007">
    <property type="protein sequence ID" value="PHM37559.1"/>
    <property type="molecule type" value="Genomic_DNA"/>
</dbReference>
<feature type="domain" description="Asparagine synthetase" evidence="4">
    <location>
        <begin position="219"/>
        <end position="578"/>
    </location>
</feature>
<dbReference type="RefSeq" id="WP_099137610.1">
    <property type="nucleotide sequence ID" value="NZ_CAWNQC010000270.1"/>
</dbReference>
<evidence type="ECO:0000256" key="2">
    <source>
        <dbReference type="ARBA" id="ARBA00012737"/>
    </source>
</evidence>
<dbReference type="InterPro" id="IPR014729">
    <property type="entry name" value="Rossmann-like_a/b/a_fold"/>
</dbReference>
<dbReference type="Gene3D" id="3.40.50.620">
    <property type="entry name" value="HUPs"/>
    <property type="match status" value="1"/>
</dbReference>
<comment type="pathway">
    <text evidence="1">Amino-acid biosynthesis; L-asparagine biosynthesis; L-asparagine from L-aspartate (L-Gln route): step 1/1.</text>
</comment>
<sequence>MSLNKNKSFWIVTNLINNNADLYIRNLKIFYENLSDSHDFIHFKEQNNYCIAISSKIRPPINHINNKKIILDGWIKEDCLNSIIADKKNNEIYGEFALSYSNNDGFNFVTDFYSSIPIYYFHTNKNYIITNDIRAIFIYEDFTVNINLESVLYHLGGDIAIGENELPNNNTFFTDIKKIPKGSKLTIKNNKLSTKEIIDYNFETDSSRFIKKDFINQFKDKFKESTIDRMNNGLTAIHFSGGLDSGSVLATAMEKNLDYFCVNISFKDNDLIYSQDSMIVNKVSKHLDKPSYILWADNTLRFQNNLIDNDPLLYIDGPEPRSNSLACLQVDQLINELGAVQAITGESGDVILGEQFDEVILDSLIKHDSIKSAFELFNVINEKRKISRYNIKYYINLYNIFLSKFNSKLAKRTYIKTQWQDEEVKVPEYICQSKGFLANKLYSDEYRNMLDGHRFMLDFLWPKARYFDSLSLNSSTTHPFLDLRLINLVLKIPPHEHLYLKSIKYGSYLSSKRLARESFKQTLPEIFKFKKEKTSYEGMAKKILLNSKPGLKELFLSFDSCLVYKMGLVDRKKFIETLTIYLLKAEDVNSTLDANYQFIHSVITLEIWLRNITMEKKKLIERIKPRKINMKIDAEKIN</sequence>
<dbReference type="PANTHER" id="PTHR43284">
    <property type="entry name" value="ASPARAGINE SYNTHETASE (GLUTAMINE-HYDROLYZING)"/>
    <property type="match status" value="1"/>
</dbReference>
<evidence type="ECO:0000313" key="5">
    <source>
        <dbReference type="EMBL" id="PHM37559.1"/>
    </source>
</evidence>